<feature type="compositionally biased region" description="Acidic residues" evidence="2">
    <location>
        <begin position="82"/>
        <end position="109"/>
    </location>
</feature>
<accession>A0A1B8AK91</accession>
<dbReference type="EMBL" id="LYXU01000003">
    <property type="protein sequence ID" value="OBS20910.1"/>
    <property type="molecule type" value="Genomic_DNA"/>
</dbReference>
<dbReference type="InterPro" id="IPR023375">
    <property type="entry name" value="ADC_dom_sf"/>
</dbReference>
<dbReference type="SUPFAM" id="SSF160104">
    <property type="entry name" value="Acetoacetate decarboxylase-like"/>
    <property type="match status" value="1"/>
</dbReference>
<evidence type="ECO:0000313" key="5">
    <source>
        <dbReference type="Proteomes" id="UP000091967"/>
    </source>
</evidence>
<dbReference type="InterPro" id="IPR013087">
    <property type="entry name" value="Znf_C2H2_type"/>
</dbReference>
<proteinExistence type="predicted"/>
<dbReference type="InterPro" id="IPR012337">
    <property type="entry name" value="RNaseH-like_sf"/>
</dbReference>
<evidence type="ECO:0000259" key="3">
    <source>
        <dbReference type="PROSITE" id="PS50157"/>
    </source>
</evidence>
<gene>
    <name evidence="4" type="ORF">FPOA_07250</name>
</gene>
<dbReference type="PANTHER" id="PTHR40518:SF1">
    <property type="entry name" value="ACETOACETATE DECARBOXYLASE"/>
    <property type="match status" value="1"/>
</dbReference>
<feature type="region of interest" description="Disordered" evidence="2">
    <location>
        <begin position="1104"/>
        <end position="1128"/>
    </location>
</feature>
<comment type="caution">
    <text evidence="4">The sequence shown here is derived from an EMBL/GenBank/DDBJ whole genome shotgun (WGS) entry which is preliminary data.</text>
</comment>
<feature type="region of interest" description="Disordered" evidence="2">
    <location>
        <begin position="1"/>
        <end position="109"/>
    </location>
</feature>
<organism evidence="4 5">
    <name type="scientific">Fusarium poae</name>
    <dbReference type="NCBI Taxonomy" id="36050"/>
    <lineage>
        <taxon>Eukaryota</taxon>
        <taxon>Fungi</taxon>
        <taxon>Dikarya</taxon>
        <taxon>Ascomycota</taxon>
        <taxon>Pezizomycotina</taxon>
        <taxon>Sordariomycetes</taxon>
        <taxon>Hypocreomycetidae</taxon>
        <taxon>Hypocreales</taxon>
        <taxon>Nectriaceae</taxon>
        <taxon>Fusarium</taxon>
    </lineage>
</organism>
<dbReference type="Gene3D" id="2.40.400.10">
    <property type="entry name" value="Acetoacetate decarboxylase-like"/>
    <property type="match status" value="1"/>
</dbReference>
<keyword evidence="1" id="KW-0863">Zinc-finger</keyword>
<dbReference type="PANTHER" id="PTHR40518">
    <property type="entry name" value="ACETOACETATE DECARBOXYLASE"/>
    <property type="match status" value="1"/>
</dbReference>
<dbReference type="Gene3D" id="3.30.160.60">
    <property type="entry name" value="Classic Zinc Finger"/>
    <property type="match status" value="1"/>
</dbReference>
<dbReference type="PROSITE" id="PS00028">
    <property type="entry name" value="ZINC_FINGER_C2H2_1"/>
    <property type="match status" value="1"/>
</dbReference>
<sequence length="1491" mass="169321">MVTLRSSRRLENGTNNEDNDHGMHNTNDTNHEIHNSDDSDSDFEMHNADDSDYEIQDSDCEMQSTNNEGDKSFVEDEKIVGDEDEDENFVAGEDQGEDQGEDEDEELVGEDEELVKDKNYNDCHGHQCEKVFEDRESLLKHIKVCAACPFKYERTRNDPEVQITPAYTCEHCGSKYVLESSLLMHIEAKHAEHKHACLHEDCEGSTEKFSDWALNLHDSIEHEGLECDCPFPSCTYQNGAQRISNRRKNLLIHICTQHAIFTSSIHSLLQFNVEEVCGYRYMTDSATTYINVIQHLDIPYPDLLSNPEDRLREELPRGPRRSLIPNSSHIYEKLLSHAVFLKEEDILSYNLQKLALRPNYNGFLRYREGIRCPGPYEALSCPSEKTVSIANTVVKHISLRTPGLFYQSLLSLPMVCETCGAVRTLVNSMYNSGRWKKPGSTREMCESPSCQEPAALETQLCTEHALELVDRSSLFTPVRKAVEGTLSRLSMAAIRTPGEASEFFSNPQRGYDGMTVEETEFLRDLKDQKDVYFTDTETAGDLLLQVSVVDSKGDVVFQGHVNHGCATVDQIWALAMKCNNGVLQHFAHFSLQKAFGPPSSKKPHGHTMQWVAEEFLKLKKQAPGMKIAEWSQYPFDQHIYRKNLKRALIDDSILPPPSNWFGPMTWFRRTQPSLAGYSLGYLACLYAPSDLVWKWHDATADSKMLFDIMLTRSKKLFEGEVTVSPPSMSIQRLFEGAEYKDKASSAGNTRWLKHEQDICFRYVEEQLDRDSSIEVWDLLTGASYFLNGNDYYRTAQAIDVRLRKVVSASKDQSHLAHILPHYKAALSSQVWKHRTILRRLASRPEVKEMAGEIVQNLYSQRSSIASTTSKQFWDEFRRRAHERVEAYPGLTKQDVDLALLVVQNRQATTSCVDCNRDASGNERCHKCRVLKANRICIECQKPTNSMGNLCSPCKSRLHPKTSKPCVICGRETTNGQACSFRKCMIALAAAKAQTRQLKRARPGDPEQDDLAEDQQGPGKRPRLSLFEDSKTCAVPACENPRVISRTKCQSCCNADGRTRRAESREAYSQLYVTCVEEGCENLKATGCTRCTECHKAIQRVYRQRHKEKKRRTTKDQPSEEPEPEVPAERTCANPNCQIVLLPTTRFWRDCCSGCYYWLRSHPGEDRSMERCEKDRRKIEDDRPRFANRACQDCGIPLPSGSTVVDSNIPSVPPPWTLKGDIYAFLFWTSRAQAGNLPDMTYSPLEANSSFAKDQKPLGGLSMMQIIRYTESPVGPYDELILAPGMFGYEKDDENGRRVKGKGVKITRIYVSQKHTCYNGRKNWNVPKHVAEFIWTNNTDGSTTVKVYPNDTAPTDPTSGFSESAVPSSTPFFQATFKPVGYTPSFPFRTSWLNYLGFDPTLVFPPLPEGTGSQGELPGTDRWCSIVPHQSSSKCKLGWFDVEQHRDEEGNSTGEYENFWPGWRKWQIGFKMGDAVIGFDHPKTWESSRSRL</sequence>
<dbReference type="SMART" id="SM00355">
    <property type="entry name" value="ZnF_C2H2"/>
    <property type="match status" value="4"/>
</dbReference>
<name>A0A1B8AK91_FUSPO</name>
<evidence type="ECO:0000313" key="4">
    <source>
        <dbReference type="EMBL" id="OBS20910.1"/>
    </source>
</evidence>
<keyword evidence="5" id="KW-1185">Reference proteome</keyword>
<dbReference type="GO" id="GO:0008270">
    <property type="term" value="F:zinc ion binding"/>
    <property type="evidence" value="ECO:0007669"/>
    <property type="project" value="UniProtKB-KW"/>
</dbReference>
<evidence type="ECO:0000256" key="2">
    <source>
        <dbReference type="SAM" id="MobiDB-lite"/>
    </source>
</evidence>
<evidence type="ECO:0000256" key="1">
    <source>
        <dbReference type="PROSITE-ProRule" id="PRU00042"/>
    </source>
</evidence>
<feature type="compositionally biased region" description="Basic and acidic residues" evidence="2">
    <location>
        <begin position="68"/>
        <end position="81"/>
    </location>
</feature>
<feature type="compositionally biased region" description="Basic and acidic residues" evidence="2">
    <location>
        <begin position="18"/>
        <end position="49"/>
    </location>
</feature>
<reference evidence="4 5" key="1">
    <citation type="submission" date="2016-06" db="EMBL/GenBank/DDBJ databases">
        <title>Living apart together: crosstalk between the core and supernumerary genomes in a fungal plant pathogen.</title>
        <authorList>
            <person name="Vanheule A."/>
            <person name="Audenaert K."/>
            <person name="Warris S."/>
            <person name="Van De Geest H."/>
            <person name="Schijlen E."/>
            <person name="Hofte M."/>
            <person name="De Saeger S."/>
            <person name="Haesaert G."/>
            <person name="Waalwijk C."/>
            <person name="Van Der Lee T."/>
        </authorList>
    </citation>
    <scope>NUCLEOTIDE SEQUENCE [LARGE SCALE GENOMIC DNA]</scope>
    <source>
        <strain evidence="4 5">2516</strain>
    </source>
</reference>
<dbReference type="Proteomes" id="UP000091967">
    <property type="component" value="Unassembled WGS sequence"/>
</dbReference>
<feature type="region of interest" description="Disordered" evidence="2">
    <location>
        <begin position="995"/>
        <end position="1023"/>
    </location>
</feature>
<feature type="compositionally biased region" description="Acidic residues" evidence="2">
    <location>
        <begin position="50"/>
        <end position="60"/>
    </location>
</feature>
<feature type="domain" description="C2H2-type" evidence="3">
    <location>
        <begin position="167"/>
        <end position="195"/>
    </location>
</feature>
<protein>
    <recommendedName>
        <fullName evidence="3">C2H2-type domain-containing protein</fullName>
    </recommendedName>
</protein>
<dbReference type="PROSITE" id="PS50157">
    <property type="entry name" value="ZINC_FINGER_C2H2_2"/>
    <property type="match status" value="1"/>
</dbReference>
<dbReference type="SUPFAM" id="SSF53098">
    <property type="entry name" value="Ribonuclease H-like"/>
    <property type="match status" value="1"/>
</dbReference>
<keyword evidence="1" id="KW-0862">Zinc</keyword>
<keyword evidence="1" id="KW-0479">Metal-binding</keyword>